<dbReference type="InterPro" id="IPR029046">
    <property type="entry name" value="LolA/LolB/LppX"/>
</dbReference>
<dbReference type="KEGG" id="cart:PA27867_0051"/>
<dbReference type="RefSeq" id="WP_208857279.1">
    <property type="nucleotide sequence ID" value="NZ_CP016282.1"/>
</dbReference>
<dbReference type="Gene3D" id="2.50.20.10">
    <property type="entry name" value="Lipoprotein localisation LolA/LolB/LppX"/>
    <property type="match status" value="1"/>
</dbReference>
<dbReference type="AlphaFoldDB" id="A0A1B1BEM7"/>
<evidence type="ECO:0008006" key="3">
    <source>
        <dbReference type="Google" id="ProtNLM"/>
    </source>
</evidence>
<sequence length="353" mass="35917" precursor="true">MSRTWLKWMPAAVVPAVIAVGVLAVPLQAGAAVDLPDKTPQEVLQLAAGSTVDTFSGTLEQTSDLGLPEVPSSGDAAAGDLSDALDLLTGDHTVRVYQSGADQSRVQVQDTMSERNLIRNGTDLWVYDSADNTATHATLPADTDAAGETPGAGHTPAEVADKFLAEVTPSTDVSLAENTQVAGRDAYELVLTPNTDTTLVGSVSIAVDAETGLPLRVQVEATGATEPALSLAFTSLSLDTPSADLFTFSPPAGADVSEQALPAKGDAEHPEGDGSGATVIGTGWDAVVAVPAGADAQAMADLTASPLYTQVTDAVDGGRALSTTLVSVLITDDGRIFAGSVPVERLQAAAAQE</sequence>
<evidence type="ECO:0000313" key="2">
    <source>
        <dbReference type="Proteomes" id="UP000092582"/>
    </source>
</evidence>
<reference evidence="1 2" key="1">
    <citation type="submission" date="2016-06" db="EMBL/GenBank/DDBJ databases">
        <title>Genome sequencing of Cryobacterium arcticum PAMC 27867.</title>
        <authorList>
            <person name="Lee J."/>
            <person name="Kim O.-S."/>
        </authorList>
    </citation>
    <scope>NUCLEOTIDE SEQUENCE [LARGE SCALE GENOMIC DNA]</scope>
    <source>
        <strain evidence="1 2">PAMC 27867</strain>
    </source>
</reference>
<dbReference type="PATRIC" id="fig|670052.7.peg.54"/>
<dbReference type="PANTHER" id="PTHR37507">
    <property type="entry name" value="SPORULATION PROTEIN YDCC"/>
    <property type="match status" value="1"/>
</dbReference>
<proteinExistence type="predicted"/>
<dbReference type="STRING" id="670052.PA27867_0051"/>
<organism evidence="1 2">
    <name type="scientific">Cryobacterium arcticum</name>
    <dbReference type="NCBI Taxonomy" id="670052"/>
    <lineage>
        <taxon>Bacteria</taxon>
        <taxon>Bacillati</taxon>
        <taxon>Actinomycetota</taxon>
        <taxon>Actinomycetes</taxon>
        <taxon>Micrococcales</taxon>
        <taxon>Microbacteriaceae</taxon>
        <taxon>Cryobacterium</taxon>
    </lineage>
</organism>
<gene>
    <name evidence="1" type="ORF">PA27867_0051</name>
</gene>
<dbReference type="SUPFAM" id="SSF89392">
    <property type="entry name" value="Prokaryotic lipoproteins and lipoprotein localization factors"/>
    <property type="match status" value="1"/>
</dbReference>
<protein>
    <recommendedName>
        <fullName evidence="3">DUF2092 domain-containing protein</fullName>
    </recommendedName>
</protein>
<evidence type="ECO:0000313" key="1">
    <source>
        <dbReference type="EMBL" id="ANP71030.1"/>
    </source>
</evidence>
<accession>A0A1B1BEM7</accession>
<name>A0A1B1BEM7_9MICO</name>
<dbReference type="Proteomes" id="UP000092582">
    <property type="component" value="Chromosome 1"/>
</dbReference>
<keyword evidence="2" id="KW-1185">Reference proteome</keyword>
<dbReference type="PANTHER" id="PTHR37507:SF2">
    <property type="entry name" value="SPORULATION PROTEIN YDCC"/>
    <property type="match status" value="1"/>
</dbReference>
<dbReference type="EMBL" id="CP016282">
    <property type="protein sequence ID" value="ANP71030.1"/>
    <property type="molecule type" value="Genomic_DNA"/>
</dbReference>
<dbReference type="InterPro" id="IPR052944">
    <property type="entry name" value="Sporulation_related"/>
</dbReference>